<dbReference type="Gene3D" id="2.60.40.1170">
    <property type="entry name" value="Mu homology domain, subdomain B"/>
    <property type="match status" value="2"/>
</dbReference>
<keyword evidence="8" id="KW-1185">Reference proteome</keyword>
<dbReference type="Proteomes" id="UP001189429">
    <property type="component" value="Unassembled WGS sequence"/>
</dbReference>
<keyword evidence="3 5" id="KW-0653">Protein transport</keyword>
<dbReference type="Pfam" id="PF00928">
    <property type="entry name" value="Adap_comp_sub"/>
    <property type="match status" value="1"/>
</dbReference>
<dbReference type="PROSITE" id="PS51072">
    <property type="entry name" value="MHD"/>
    <property type="match status" value="1"/>
</dbReference>
<name>A0ABN9W2X1_9DINO</name>
<keyword evidence="2 5" id="KW-0813">Transport</keyword>
<dbReference type="InterPro" id="IPR001392">
    <property type="entry name" value="Clathrin_mu"/>
</dbReference>
<keyword evidence="4" id="KW-0472">Membrane</keyword>
<dbReference type="PIRSF" id="PIRSF005992">
    <property type="entry name" value="Clathrin_mu"/>
    <property type="match status" value="1"/>
</dbReference>
<dbReference type="InterPro" id="IPR011012">
    <property type="entry name" value="Longin-like_dom_sf"/>
</dbReference>
<feature type="domain" description="MHD" evidence="6">
    <location>
        <begin position="141"/>
        <end position="389"/>
    </location>
</feature>
<organism evidence="7 8">
    <name type="scientific">Prorocentrum cordatum</name>
    <dbReference type="NCBI Taxonomy" id="2364126"/>
    <lineage>
        <taxon>Eukaryota</taxon>
        <taxon>Sar</taxon>
        <taxon>Alveolata</taxon>
        <taxon>Dinophyceae</taxon>
        <taxon>Prorocentrales</taxon>
        <taxon>Prorocentraceae</taxon>
        <taxon>Prorocentrum</taxon>
    </lineage>
</organism>
<proteinExistence type="inferred from homology"/>
<dbReference type="EMBL" id="CAUYUJ010018064">
    <property type="protein sequence ID" value="CAK0880384.1"/>
    <property type="molecule type" value="Genomic_DNA"/>
</dbReference>
<sequence length="391" mass="42284">MAFLAVVTQEEPPLAVFELLDRVHQVLLRYLGDVSEDSLRQNFSTVYLLLDEMIDSGLPFTTELNSLESIIAPPSAIGKVVQAVSGSSTTVLSDVPPEAAGTPAGGALGALSTALGAGTHTKIGGASSEVWWRRQHVVYASNEVYVDIVESIDCICNGNGQVVSGGINGDILVNSKLSGLPEVLLTLRNPGVLQNVSFHPCVRLHRYERDRALAFVPPDGEFTLASYWIPDTTLVLPFHFNVSLTYHQEHAKLQIVANPKLAVTMQHKQMLIDKFCVNVRLPSSIASATLTCQGGSIRFDEDAKVVVWNIGKLAGQENKADGTLIYATDPRNGSPIVPSEEKSTSQLHFAIKGWAISGVRLDACDVSGTNYTPYKASRYTTTSGRMDFRIA</sequence>
<evidence type="ECO:0000256" key="3">
    <source>
        <dbReference type="ARBA" id="ARBA00022927"/>
    </source>
</evidence>
<dbReference type="InterPro" id="IPR050431">
    <property type="entry name" value="Adaptor_comp_med_subunit"/>
</dbReference>
<evidence type="ECO:0000313" key="8">
    <source>
        <dbReference type="Proteomes" id="UP001189429"/>
    </source>
</evidence>
<dbReference type="InterPro" id="IPR028565">
    <property type="entry name" value="MHD"/>
</dbReference>
<evidence type="ECO:0000256" key="1">
    <source>
        <dbReference type="ARBA" id="ARBA00004308"/>
    </source>
</evidence>
<reference evidence="7" key="1">
    <citation type="submission" date="2023-10" db="EMBL/GenBank/DDBJ databases">
        <authorList>
            <person name="Chen Y."/>
            <person name="Shah S."/>
            <person name="Dougan E. K."/>
            <person name="Thang M."/>
            <person name="Chan C."/>
        </authorList>
    </citation>
    <scope>NUCLEOTIDE SEQUENCE [LARGE SCALE GENOMIC DNA]</scope>
</reference>
<comment type="subcellular location">
    <subcellularLocation>
        <location evidence="1">Endomembrane system</location>
    </subcellularLocation>
</comment>
<evidence type="ECO:0000256" key="5">
    <source>
        <dbReference type="PIRNR" id="PIRNR005992"/>
    </source>
</evidence>
<dbReference type="SUPFAM" id="SSF49447">
    <property type="entry name" value="Second domain of Mu2 adaptin subunit (ap50) of ap2 adaptor"/>
    <property type="match status" value="1"/>
</dbReference>
<dbReference type="CDD" id="cd09252">
    <property type="entry name" value="AP-3_Mu3_Cterm"/>
    <property type="match status" value="1"/>
</dbReference>
<dbReference type="InterPro" id="IPR036168">
    <property type="entry name" value="AP2_Mu_C_sf"/>
</dbReference>
<evidence type="ECO:0000259" key="6">
    <source>
        <dbReference type="PROSITE" id="PS51072"/>
    </source>
</evidence>
<evidence type="ECO:0000256" key="2">
    <source>
        <dbReference type="ARBA" id="ARBA00022448"/>
    </source>
</evidence>
<evidence type="ECO:0000256" key="4">
    <source>
        <dbReference type="ARBA" id="ARBA00023136"/>
    </source>
</evidence>
<accession>A0ABN9W2X1</accession>
<comment type="caution">
    <text evidence="7">The sequence shown here is derived from an EMBL/GenBank/DDBJ whole genome shotgun (WGS) entry which is preliminary data.</text>
</comment>
<dbReference type="CDD" id="cd14837">
    <property type="entry name" value="AP3_Mu_N"/>
    <property type="match status" value="1"/>
</dbReference>
<dbReference type="Gene3D" id="3.30.450.60">
    <property type="match status" value="1"/>
</dbReference>
<protein>
    <recommendedName>
        <fullName evidence="6">MHD domain-containing protein</fullName>
    </recommendedName>
</protein>
<evidence type="ECO:0000313" key="7">
    <source>
        <dbReference type="EMBL" id="CAK0880384.1"/>
    </source>
</evidence>
<dbReference type="InterPro" id="IPR022775">
    <property type="entry name" value="AP_mu_sigma_su"/>
</dbReference>
<comment type="similarity">
    <text evidence="5">Belongs to the adaptor complexes medium subunit family.</text>
</comment>
<dbReference type="Pfam" id="PF01217">
    <property type="entry name" value="Clat_adaptor_s"/>
    <property type="match status" value="1"/>
</dbReference>
<dbReference type="SUPFAM" id="SSF64356">
    <property type="entry name" value="SNARE-like"/>
    <property type="match status" value="1"/>
</dbReference>
<dbReference type="PRINTS" id="PR00314">
    <property type="entry name" value="CLATHRINADPT"/>
</dbReference>
<gene>
    <name evidence="7" type="ORF">PCOR1329_LOCUS63541</name>
</gene>
<dbReference type="PANTHER" id="PTHR10529">
    <property type="entry name" value="AP COMPLEX SUBUNIT MU"/>
    <property type="match status" value="1"/>
</dbReference>